<dbReference type="InterPro" id="IPR000835">
    <property type="entry name" value="HTH_MarR-typ"/>
</dbReference>
<dbReference type="AlphaFoldDB" id="A0AAW6P6V6"/>
<keyword evidence="2" id="KW-0238">DNA-binding</keyword>
<proteinExistence type="predicted"/>
<evidence type="ECO:0000259" key="4">
    <source>
        <dbReference type="PROSITE" id="PS50995"/>
    </source>
</evidence>
<dbReference type="GO" id="GO:0003700">
    <property type="term" value="F:DNA-binding transcription factor activity"/>
    <property type="evidence" value="ECO:0007669"/>
    <property type="project" value="InterPro"/>
</dbReference>
<evidence type="ECO:0000256" key="2">
    <source>
        <dbReference type="ARBA" id="ARBA00023125"/>
    </source>
</evidence>
<dbReference type="EMBL" id="JARJLR010000281">
    <property type="protein sequence ID" value="MDF3843501.1"/>
    <property type="molecule type" value="Genomic_DNA"/>
</dbReference>
<reference evidence="5" key="1">
    <citation type="submission" date="2023-03" db="EMBL/GenBank/DDBJ databases">
        <title>Draft assemblies of triclosan tolerant bacteria isolated from returned activated sludge.</title>
        <authorList>
            <person name="Van Hamelsveld S."/>
        </authorList>
    </citation>
    <scope>NUCLEOTIDE SEQUENCE</scope>
    <source>
        <strain evidence="5">GW210015_S63</strain>
    </source>
</reference>
<dbReference type="Proteomes" id="UP001220662">
    <property type="component" value="Unassembled WGS sequence"/>
</dbReference>
<dbReference type="PROSITE" id="PS50995">
    <property type="entry name" value="HTH_MARR_2"/>
    <property type="match status" value="1"/>
</dbReference>
<evidence type="ECO:0000256" key="3">
    <source>
        <dbReference type="ARBA" id="ARBA00023163"/>
    </source>
</evidence>
<gene>
    <name evidence="5" type="ORF">P3W55_17450</name>
</gene>
<dbReference type="InterPro" id="IPR036390">
    <property type="entry name" value="WH_DNA-bd_sf"/>
</dbReference>
<protein>
    <submittedName>
        <fullName evidence="5">MarR family transcriptional regulator</fullName>
    </submittedName>
</protein>
<keyword evidence="3" id="KW-0804">Transcription</keyword>
<organism evidence="5 6">
    <name type="scientific">Pseudomonas citronellolis</name>
    <dbReference type="NCBI Taxonomy" id="53408"/>
    <lineage>
        <taxon>Bacteria</taxon>
        <taxon>Pseudomonadati</taxon>
        <taxon>Pseudomonadota</taxon>
        <taxon>Gammaproteobacteria</taxon>
        <taxon>Pseudomonadales</taxon>
        <taxon>Pseudomonadaceae</taxon>
        <taxon>Pseudomonas</taxon>
    </lineage>
</organism>
<dbReference type="PANTHER" id="PTHR42756">
    <property type="entry name" value="TRANSCRIPTIONAL REGULATOR, MARR"/>
    <property type="match status" value="1"/>
</dbReference>
<dbReference type="Pfam" id="PF01047">
    <property type="entry name" value="MarR"/>
    <property type="match status" value="1"/>
</dbReference>
<dbReference type="RefSeq" id="WP_267853902.1">
    <property type="nucleotide sequence ID" value="NZ_CP113096.1"/>
</dbReference>
<feature type="domain" description="HTH marR-type" evidence="4">
    <location>
        <begin position="1"/>
        <end position="136"/>
    </location>
</feature>
<sequence length="140" mass="15627">MGEQLVRLGVLLGQSAALKDRVLDRYLLPFGITAGQFKVLRMICSGENTAVALCRHLSIHSAAMTRMLSRLERKNLILRVRDDQDLRQIRLVLTEKGRELNALLPTLGAEAMSEFTADLTSQELSQLQCLLEKMLPAPLV</sequence>
<name>A0AAW6P6V6_9PSED</name>
<dbReference type="PRINTS" id="PR00598">
    <property type="entry name" value="HTHMARR"/>
</dbReference>
<dbReference type="InterPro" id="IPR036388">
    <property type="entry name" value="WH-like_DNA-bd_sf"/>
</dbReference>
<comment type="caution">
    <text evidence="5">The sequence shown here is derived from an EMBL/GenBank/DDBJ whole genome shotgun (WGS) entry which is preliminary data.</text>
</comment>
<dbReference type="PANTHER" id="PTHR42756:SF1">
    <property type="entry name" value="TRANSCRIPTIONAL REPRESSOR OF EMRAB OPERON"/>
    <property type="match status" value="1"/>
</dbReference>
<accession>A0AAW6P6V6</accession>
<dbReference type="GO" id="GO:0003677">
    <property type="term" value="F:DNA binding"/>
    <property type="evidence" value="ECO:0007669"/>
    <property type="project" value="UniProtKB-KW"/>
</dbReference>
<evidence type="ECO:0000313" key="5">
    <source>
        <dbReference type="EMBL" id="MDF3843501.1"/>
    </source>
</evidence>
<keyword evidence="1" id="KW-0805">Transcription regulation</keyword>
<evidence type="ECO:0000256" key="1">
    <source>
        <dbReference type="ARBA" id="ARBA00023015"/>
    </source>
</evidence>
<dbReference type="SMART" id="SM00347">
    <property type="entry name" value="HTH_MARR"/>
    <property type="match status" value="1"/>
</dbReference>
<dbReference type="Gene3D" id="1.10.10.10">
    <property type="entry name" value="Winged helix-like DNA-binding domain superfamily/Winged helix DNA-binding domain"/>
    <property type="match status" value="1"/>
</dbReference>
<evidence type="ECO:0000313" key="6">
    <source>
        <dbReference type="Proteomes" id="UP001220662"/>
    </source>
</evidence>
<dbReference type="SUPFAM" id="SSF46785">
    <property type="entry name" value="Winged helix' DNA-binding domain"/>
    <property type="match status" value="1"/>
</dbReference>